<keyword evidence="7 8" id="KW-0520">NAD</keyword>
<feature type="binding site" evidence="8">
    <location>
        <position position="139"/>
    </location>
    <ligand>
        <name>ATP</name>
        <dbReference type="ChEBI" id="CHEBI:30616"/>
    </ligand>
</feature>
<feature type="binding site" evidence="8">
    <location>
        <position position="168"/>
    </location>
    <ligand>
        <name>ATP</name>
        <dbReference type="ChEBI" id="CHEBI:30616"/>
    </ligand>
</feature>
<feature type="binding site" evidence="8">
    <location>
        <position position="40"/>
    </location>
    <ligand>
        <name>Mg(2+)</name>
        <dbReference type="ChEBI" id="CHEBI:18420"/>
    </ligand>
</feature>
<feature type="binding site" evidence="8">
    <location>
        <position position="144"/>
    </location>
    <ligand>
        <name>Mg(2+)</name>
        <dbReference type="ChEBI" id="CHEBI:18420"/>
    </ligand>
</feature>
<dbReference type="PANTHER" id="PTHR23090:SF9">
    <property type="entry name" value="GLUTAMINE-DEPENDENT NAD(+) SYNTHETASE"/>
    <property type="match status" value="1"/>
</dbReference>
<feature type="binding site" evidence="8">
    <location>
        <position position="190"/>
    </location>
    <ligand>
        <name>ATP</name>
        <dbReference type="ChEBI" id="CHEBI:30616"/>
    </ligand>
</feature>
<dbReference type="GO" id="GO:0005524">
    <property type="term" value="F:ATP binding"/>
    <property type="evidence" value="ECO:0007669"/>
    <property type="project" value="UniProtKB-UniRule"/>
</dbReference>
<keyword evidence="3 8" id="KW-0479">Metal-binding</keyword>
<comment type="similarity">
    <text evidence="1 8 9">Belongs to the NAD synthetase family.</text>
</comment>
<dbReference type="UniPathway" id="UPA00253">
    <property type="reaction ID" value="UER00333"/>
</dbReference>
<feature type="binding site" evidence="8">
    <location>
        <position position="159"/>
    </location>
    <ligand>
        <name>deamido-NAD(+)</name>
        <dbReference type="ChEBI" id="CHEBI:58437"/>
        <note>ligand shared between two neighboring subunits</note>
    </ligand>
</feature>
<evidence type="ECO:0000256" key="2">
    <source>
        <dbReference type="ARBA" id="ARBA00022598"/>
    </source>
</evidence>
<evidence type="ECO:0000256" key="5">
    <source>
        <dbReference type="ARBA" id="ARBA00022840"/>
    </source>
</evidence>
<dbReference type="Pfam" id="PF02540">
    <property type="entry name" value="NAD_synthase"/>
    <property type="match status" value="1"/>
</dbReference>
<keyword evidence="5 8" id="KW-0067">ATP-binding</keyword>
<dbReference type="EC" id="6.3.1.5" evidence="8 10"/>
<dbReference type="SUPFAM" id="SSF52402">
    <property type="entry name" value="Adenine nucleotide alpha hydrolases-like"/>
    <property type="match status" value="1"/>
</dbReference>
<keyword evidence="4 8" id="KW-0547">Nucleotide-binding</keyword>
<feature type="binding site" evidence="8">
    <location>
        <begin position="34"/>
        <end position="41"/>
    </location>
    <ligand>
        <name>ATP</name>
        <dbReference type="ChEBI" id="CHEBI:30616"/>
    </ligand>
</feature>
<keyword evidence="6 8" id="KW-0460">Magnesium</keyword>
<dbReference type="Proteomes" id="UP000034539">
    <property type="component" value="Unassembled WGS sequence"/>
</dbReference>
<feature type="domain" description="NAD/GMP synthase" evidence="11">
    <location>
        <begin position="13"/>
        <end position="254"/>
    </location>
</feature>
<evidence type="ECO:0000256" key="8">
    <source>
        <dbReference type="HAMAP-Rule" id="MF_00193"/>
    </source>
</evidence>
<dbReference type="NCBIfam" id="NF010587">
    <property type="entry name" value="PRK13980.1"/>
    <property type="match status" value="1"/>
</dbReference>
<dbReference type="NCBIfam" id="TIGR00552">
    <property type="entry name" value="nadE"/>
    <property type="match status" value="1"/>
</dbReference>
<gene>
    <name evidence="8" type="primary">nadE</name>
    <name evidence="12" type="ORF">UT63_C0077G0002</name>
</gene>
<dbReference type="GO" id="GO:0046872">
    <property type="term" value="F:metal ion binding"/>
    <property type="evidence" value="ECO:0007669"/>
    <property type="project" value="UniProtKB-KW"/>
</dbReference>
<reference evidence="12 13" key="1">
    <citation type="journal article" date="2015" name="Nature">
        <title>rRNA introns, odd ribosomes, and small enigmatic genomes across a large radiation of phyla.</title>
        <authorList>
            <person name="Brown C.T."/>
            <person name="Hug L.A."/>
            <person name="Thomas B.C."/>
            <person name="Sharon I."/>
            <person name="Castelle C.J."/>
            <person name="Singh A."/>
            <person name="Wilkins M.J."/>
            <person name="Williams K.H."/>
            <person name="Banfield J.F."/>
        </authorList>
    </citation>
    <scope>NUCLEOTIDE SEQUENCE [LARGE SCALE GENOMIC DNA]</scope>
</reference>
<comment type="function">
    <text evidence="8">Catalyzes the ATP-dependent amidation of deamido-NAD to form NAD. Uses ammonia as a nitrogen source.</text>
</comment>
<dbReference type="GO" id="GO:0005737">
    <property type="term" value="C:cytoplasm"/>
    <property type="evidence" value="ECO:0007669"/>
    <property type="project" value="InterPro"/>
</dbReference>
<comment type="pathway">
    <text evidence="8">Cofactor biosynthesis; NAD(+) biosynthesis; NAD(+) from deamido-NAD(+) (ammonia route): step 1/1.</text>
</comment>
<comment type="caution">
    <text evidence="12">The sequence shown here is derived from an EMBL/GenBank/DDBJ whole genome shotgun (WGS) entry which is preliminary data.</text>
</comment>
<evidence type="ECO:0000313" key="13">
    <source>
        <dbReference type="Proteomes" id="UP000034539"/>
    </source>
</evidence>
<dbReference type="GO" id="GO:0008795">
    <property type="term" value="F:NAD+ synthase activity"/>
    <property type="evidence" value="ECO:0007669"/>
    <property type="project" value="UniProtKB-UniRule"/>
</dbReference>
<evidence type="ECO:0000256" key="10">
    <source>
        <dbReference type="RuleBase" id="RU003812"/>
    </source>
</evidence>
<comment type="caution">
    <text evidence="8">Lacks conserved residue(s) required for the propagation of feature annotation.</text>
</comment>
<organism evidence="12 13">
    <name type="scientific">Candidatus Gottesmanbacteria bacterium GW2011_GWC2_39_8</name>
    <dbReference type="NCBI Taxonomy" id="1618450"/>
    <lineage>
        <taxon>Bacteria</taxon>
        <taxon>Candidatus Gottesmaniibacteriota</taxon>
    </lineage>
</organism>
<evidence type="ECO:0000313" key="12">
    <source>
        <dbReference type="EMBL" id="KKR31250.1"/>
    </source>
</evidence>
<protein>
    <recommendedName>
        <fullName evidence="8 10">NH(3)-dependent NAD(+) synthetase</fullName>
        <ecNumber evidence="8 10">6.3.1.5</ecNumber>
    </recommendedName>
</protein>
<dbReference type="GO" id="GO:0003952">
    <property type="term" value="F:NAD+ synthase (glutamine-hydrolyzing) activity"/>
    <property type="evidence" value="ECO:0007669"/>
    <property type="project" value="InterPro"/>
</dbReference>
<dbReference type="HAMAP" id="MF_00193">
    <property type="entry name" value="NadE_ammonia_dep"/>
    <property type="match status" value="1"/>
</dbReference>
<evidence type="ECO:0000256" key="6">
    <source>
        <dbReference type="ARBA" id="ARBA00022842"/>
    </source>
</evidence>
<dbReference type="InterPro" id="IPR022310">
    <property type="entry name" value="NAD/GMP_synthase"/>
</dbReference>
<dbReference type="AlphaFoldDB" id="A0A0G0S929"/>
<dbReference type="CDD" id="cd00553">
    <property type="entry name" value="NAD_synthase"/>
    <property type="match status" value="1"/>
</dbReference>
<name>A0A0G0S929_9BACT</name>
<evidence type="ECO:0000256" key="1">
    <source>
        <dbReference type="ARBA" id="ARBA00005859"/>
    </source>
</evidence>
<dbReference type="InterPro" id="IPR022926">
    <property type="entry name" value="NH(3)-dep_NAD(+)_synth"/>
</dbReference>
<proteinExistence type="inferred from homology"/>
<accession>A0A0G0S929</accession>
<evidence type="ECO:0000256" key="4">
    <source>
        <dbReference type="ARBA" id="ARBA00022741"/>
    </source>
</evidence>
<dbReference type="FunFam" id="3.40.50.620:FF:000106">
    <property type="entry name" value="Glutamine-dependent NAD(+) synthetase"/>
    <property type="match status" value="1"/>
</dbReference>
<feature type="binding site" description="in other chain" evidence="8">
    <location>
        <position position="119"/>
    </location>
    <ligand>
        <name>deamido-NAD(+)</name>
        <dbReference type="ChEBI" id="CHEBI:58437"/>
        <note>ligand shared between two neighboring subunits</note>
    </ligand>
</feature>
<dbReference type="PANTHER" id="PTHR23090">
    <property type="entry name" value="NH 3 /GLUTAMINE-DEPENDENT NAD + SYNTHETASE"/>
    <property type="match status" value="1"/>
</dbReference>
<dbReference type="GO" id="GO:0004359">
    <property type="term" value="F:glutaminase activity"/>
    <property type="evidence" value="ECO:0007669"/>
    <property type="project" value="InterPro"/>
</dbReference>
<comment type="subunit">
    <text evidence="8">Homodimer.</text>
</comment>
<keyword evidence="2 8" id="KW-0436">Ligase</keyword>
<evidence type="ECO:0000256" key="9">
    <source>
        <dbReference type="RuleBase" id="RU003811"/>
    </source>
</evidence>
<dbReference type="GO" id="GO:0009435">
    <property type="term" value="P:NAD+ biosynthetic process"/>
    <property type="evidence" value="ECO:0007669"/>
    <property type="project" value="UniProtKB-UniRule"/>
</dbReference>
<dbReference type="InterPro" id="IPR003694">
    <property type="entry name" value="NAD_synthase"/>
</dbReference>
<dbReference type="Gene3D" id="3.40.50.620">
    <property type="entry name" value="HUPs"/>
    <property type="match status" value="1"/>
</dbReference>
<evidence type="ECO:0000256" key="3">
    <source>
        <dbReference type="ARBA" id="ARBA00022723"/>
    </source>
</evidence>
<sequence length="259" mass="29153">MIDLSINPQETEQKIVSFIKKTVTQAGFKKVVVAVSGGIDSAVSFALAVRALGKENVYALMLPYGKLNREGIDDSELLIQTLKIPVRNIKTINIETLVDAFSAVDKSLDDSRKGSMMTRVRMIVLFDKAKKERALVAGTENKSEYLLGYFTRFGDAASDFEPLHFLYKTQVRELANYLRIPDKIINKSPTAGLWAGQTDEGEMGFTYREADQILNLFVDLKKREDQIEKEGFSKELVEKVLSQHKKTAFMREGPYLLNG</sequence>
<dbReference type="PATRIC" id="fig|1618450.3.peg.1347"/>
<evidence type="ECO:0000256" key="7">
    <source>
        <dbReference type="ARBA" id="ARBA00023027"/>
    </source>
</evidence>
<comment type="catalytic activity">
    <reaction evidence="8 10">
        <text>deamido-NAD(+) + NH4(+) + ATP = AMP + diphosphate + NAD(+) + H(+)</text>
        <dbReference type="Rhea" id="RHEA:21188"/>
        <dbReference type="ChEBI" id="CHEBI:15378"/>
        <dbReference type="ChEBI" id="CHEBI:28938"/>
        <dbReference type="ChEBI" id="CHEBI:30616"/>
        <dbReference type="ChEBI" id="CHEBI:33019"/>
        <dbReference type="ChEBI" id="CHEBI:57540"/>
        <dbReference type="ChEBI" id="CHEBI:58437"/>
        <dbReference type="ChEBI" id="CHEBI:456215"/>
        <dbReference type="EC" id="6.3.1.5"/>
    </reaction>
</comment>
<evidence type="ECO:0000259" key="11">
    <source>
        <dbReference type="Pfam" id="PF02540"/>
    </source>
</evidence>
<dbReference type="EMBL" id="LBXN01000077">
    <property type="protein sequence ID" value="KKR31250.1"/>
    <property type="molecule type" value="Genomic_DNA"/>
</dbReference>
<dbReference type="InterPro" id="IPR014729">
    <property type="entry name" value="Rossmann-like_a/b/a_fold"/>
</dbReference>